<dbReference type="Pfam" id="PF00294">
    <property type="entry name" value="PfkB"/>
    <property type="match status" value="1"/>
</dbReference>
<evidence type="ECO:0000313" key="14">
    <source>
        <dbReference type="EMBL" id="MBB5287381.1"/>
    </source>
</evidence>
<feature type="binding site" evidence="12">
    <location>
        <position position="185"/>
    </location>
    <ligand>
        <name>ATP</name>
        <dbReference type="ChEBI" id="CHEBI:30616"/>
    </ligand>
</feature>
<comment type="function">
    <text evidence="12">Catalyzes the phosphorylation of ribose at O-5 in a reaction requiring ATP and magnesium. The resulting D-ribose-5-phosphate can then be used either for sythesis of nucleotides, histidine, and tryptophan, or as a component of the pentose phosphate pathway.</text>
</comment>
<dbReference type="CDD" id="cd01174">
    <property type="entry name" value="ribokinase"/>
    <property type="match status" value="1"/>
</dbReference>
<comment type="subcellular location">
    <subcellularLocation>
        <location evidence="12">Cytoplasm</location>
    </subcellularLocation>
</comment>
<dbReference type="GO" id="GO:0046872">
    <property type="term" value="F:metal ion binding"/>
    <property type="evidence" value="ECO:0007669"/>
    <property type="project" value="UniProtKB-KW"/>
</dbReference>
<dbReference type="Gene3D" id="3.40.1190.20">
    <property type="match status" value="1"/>
</dbReference>
<dbReference type="InterPro" id="IPR002173">
    <property type="entry name" value="Carboh/pur_kinase_PfkB_CS"/>
</dbReference>
<comment type="caution">
    <text evidence="12">Lacks conserved residue(s) required for the propagation of feature annotation.</text>
</comment>
<comment type="catalytic activity">
    <reaction evidence="12">
        <text>D-ribose + ATP = D-ribose 5-phosphate + ADP + H(+)</text>
        <dbReference type="Rhea" id="RHEA:13697"/>
        <dbReference type="ChEBI" id="CHEBI:15378"/>
        <dbReference type="ChEBI" id="CHEBI:30616"/>
        <dbReference type="ChEBI" id="CHEBI:47013"/>
        <dbReference type="ChEBI" id="CHEBI:78346"/>
        <dbReference type="ChEBI" id="CHEBI:456216"/>
        <dbReference type="EC" id="2.7.1.15"/>
    </reaction>
</comment>
<feature type="active site" description="Proton acceptor" evidence="12">
    <location>
        <position position="253"/>
    </location>
</feature>
<dbReference type="SUPFAM" id="SSF53613">
    <property type="entry name" value="Ribokinase-like"/>
    <property type="match status" value="1"/>
</dbReference>
<sequence length="309" mass="32753">MAVPICVIGSSNTDMVVKADRLPLPGETVLGWSFLMNPGGKGANQAVAAARLQSQVTFVTKVGNDIFGRQAIQQFQHENINTDFITTDKELPSGVALIGVDADGENTIIVAPGSNSKLDIRIVEQALDRIEGEAIVLMQLEIPIHIVEAAIEKSFHKGLRIMLNPAPAHALDHRILKYLEVITPNTFEAEMLTGVHVTDPASAREAAIILHELGVPTVVITLGATGAYLHTARVSRLIPAPAVTAIDTTASGDCFNGALAVALSEGQDIEVAIAFACKAASISVTRMGAQSSMPYRKEVNEIPIIPVGE</sequence>
<feature type="binding site" evidence="12">
    <location>
        <position position="288"/>
    </location>
    <ligand>
        <name>K(+)</name>
        <dbReference type="ChEBI" id="CHEBI:29103"/>
    </ligand>
</feature>
<keyword evidence="10 12" id="KW-0630">Potassium</keyword>
<dbReference type="NCBIfam" id="NF008353">
    <property type="entry name" value="PRK11142.1"/>
    <property type="match status" value="1"/>
</dbReference>
<dbReference type="AlphaFoldDB" id="A0A840TTV0"/>
<evidence type="ECO:0000256" key="10">
    <source>
        <dbReference type="ARBA" id="ARBA00022958"/>
    </source>
</evidence>
<evidence type="ECO:0000256" key="3">
    <source>
        <dbReference type="ARBA" id="ARBA00016943"/>
    </source>
</evidence>
<dbReference type="HAMAP" id="MF_01987">
    <property type="entry name" value="Ribokinase"/>
    <property type="match status" value="1"/>
</dbReference>
<keyword evidence="8 12" id="KW-0067">ATP-binding</keyword>
<evidence type="ECO:0000256" key="12">
    <source>
        <dbReference type="HAMAP-Rule" id="MF_01987"/>
    </source>
</evidence>
<comment type="pathway">
    <text evidence="12">Carbohydrate metabolism; D-ribose degradation; D-ribose 5-phosphate from beta-D-ribopyranose: step 2/2.</text>
</comment>
<dbReference type="GO" id="GO:0005524">
    <property type="term" value="F:ATP binding"/>
    <property type="evidence" value="ECO:0007669"/>
    <property type="project" value="UniProtKB-UniRule"/>
</dbReference>
<keyword evidence="4 12" id="KW-0808">Transferase</keyword>
<feature type="binding site" evidence="12">
    <location>
        <position position="283"/>
    </location>
    <ligand>
        <name>K(+)</name>
        <dbReference type="ChEBI" id="CHEBI:29103"/>
    </ligand>
</feature>
<dbReference type="GO" id="GO:0004747">
    <property type="term" value="F:ribokinase activity"/>
    <property type="evidence" value="ECO:0007669"/>
    <property type="project" value="UniProtKB-UniRule"/>
</dbReference>
<evidence type="ECO:0000256" key="1">
    <source>
        <dbReference type="ARBA" id="ARBA00005380"/>
    </source>
</evidence>
<feature type="domain" description="Carbohydrate kinase PfkB" evidence="13">
    <location>
        <begin position="5"/>
        <end position="294"/>
    </location>
</feature>
<evidence type="ECO:0000256" key="11">
    <source>
        <dbReference type="ARBA" id="ARBA00023277"/>
    </source>
</evidence>
<accession>A0A840TTV0</accession>
<feature type="binding site" evidence="12">
    <location>
        <begin position="40"/>
        <end position="44"/>
    </location>
    <ligand>
        <name>substrate</name>
    </ligand>
</feature>
<dbReference type="EC" id="2.7.1.15" evidence="2 12"/>
<dbReference type="InterPro" id="IPR011877">
    <property type="entry name" value="Ribokinase"/>
</dbReference>
<dbReference type="NCBIfam" id="TIGR02152">
    <property type="entry name" value="D_ribokin_bact"/>
    <property type="match status" value="1"/>
</dbReference>
<evidence type="ECO:0000256" key="7">
    <source>
        <dbReference type="ARBA" id="ARBA00022777"/>
    </source>
</evidence>
<dbReference type="PANTHER" id="PTHR10584">
    <property type="entry name" value="SUGAR KINASE"/>
    <property type="match status" value="1"/>
</dbReference>
<keyword evidence="9 12" id="KW-0460">Magnesium</keyword>
<dbReference type="InterPro" id="IPR002139">
    <property type="entry name" value="Ribo/fructo_kinase"/>
</dbReference>
<dbReference type="PANTHER" id="PTHR10584:SF166">
    <property type="entry name" value="RIBOKINASE"/>
    <property type="match status" value="1"/>
</dbReference>
<evidence type="ECO:0000256" key="4">
    <source>
        <dbReference type="ARBA" id="ARBA00022679"/>
    </source>
</evidence>
<keyword evidence="15" id="KW-1185">Reference proteome</keyword>
<evidence type="ECO:0000256" key="6">
    <source>
        <dbReference type="ARBA" id="ARBA00022741"/>
    </source>
</evidence>
<keyword evidence="6 12" id="KW-0547">Nucleotide-binding</keyword>
<keyword evidence="5 12" id="KW-0479">Metal-binding</keyword>
<keyword evidence="12" id="KW-0963">Cytoplasm</keyword>
<feature type="binding site" evidence="12">
    <location>
        <position position="292"/>
    </location>
    <ligand>
        <name>K(+)</name>
        <dbReference type="ChEBI" id="CHEBI:29103"/>
    </ligand>
</feature>
<comment type="similarity">
    <text evidence="1">Belongs to the carbohydrate kinase pfkB family.</text>
</comment>
<dbReference type="EMBL" id="JACHGF010000017">
    <property type="protein sequence ID" value="MBB5287381.1"/>
    <property type="molecule type" value="Genomic_DNA"/>
</dbReference>
<comment type="cofactor">
    <cofactor evidence="12">
        <name>Mg(2+)</name>
        <dbReference type="ChEBI" id="CHEBI:18420"/>
    </cofactor>
    <text evidence="12">Requires a divalent cation, most likely magnesium in vivo, as an electrophilic catalyst to aid phosphoryl group transfer. It is the chelate of the metal and the nucleotide that is the actual substrate.</text>
</comment>
<protein>
    <recommendedName>
        <fullName evidence="3 12">Ribokinase</fullName>
        <shortName evidence="12">RK</shortName>
        <ecNumber evidence="2 12">2.7.1.15</ecNumber>
    </recommendedName>
</protein>
<evidence type="ECO:0000313" key="15">
    <source>
        <dbReference type="Proteomes" id="UP000557307"/>
    </source>
</evidence>
<evidence type="ECO:0000256" key="2">
    <source>
        <dbReference type="ARBA" id="ARBA00012035"/>
    </source>
</evidence>
<reference evidence="14 15" key="1">
    <citation type="submission" date="2020-08" db="EMBL/GenBank/DDBJ databases">
        <title>Genomic Encyclopedia of Type Strains, Phase IV (KMG-IV): sequencing the most valuable type-strain genomes for metagenomic binning, comparative biology and taxonomic classification.</title>
        <authorList>
            <person name="Goeker M."/>
        </authorList>
    </citation>
    <scope>NUCLEOTIDE SEQUENCE [LARGE SCALE GENOMIC DNA]</scope>
    <source>
        <strain evidence="14 15">DSM 105074</strain>
    </source>
</reference>
<feature type="binding site" evidence="12">
    <location>
        <begin position="12"/>
        <end position="14"/>
    </location>
    <ligand>
        <name>substrate</name>
    </ligand>
</feature>
<feature type="binding site" evidence="12">
    <location>
        <position position="253"/>
    </location>
    <ligand>
        <name>substrate</name>
    </ligand>
</feature>
<evidence type="ECO:0000259" key="13">
    <source>
        <dbReference type="Pfam" id="PF00294"/>
    </source>
</evidence>
<dbReference type="GO" id="GO:0019303">
    <property type="term" value="P:D-ribose catabolic process"/>
    <property type="evidence" value="ECO:0007669"/>
    <property type="project" value="UniProtKB-UniRule"/>
</dbReference>
<comment type="similarity">
    <text evidence="12">Belongs to the carbohydrate kinase PfkB family. Ribokinase subfamily.</text>
</comment>
<dbReference type="GO" id="GO:0005829">
    <property type="term" value="C:cytosol"/>
    <property type="evidence" value="ECO:0007669"/>
    <property type="project" value="TreeGrafter"/>
</dbReference>
<evidence type="ECO:0000256" key="5">
    <source>
        <dbReference type="ARBA" id="ARBA00022723"/>
    </source>
</evidence>
<dbReference type="InterPro" id="IPR029056">
    <property type="entry name" value="Ribokinase-like"/>
</dbReference>
<feature type="binding site" evidence="12">
    <location>
        <position position="141"/>
    </location>
    <ligand>
        <name>substrate</name>
    </ligand>
</feature>
<feature type="binding site" evidence="12">
    <location>
        <position position="247"/>
    </location>
    <ligand>
        <name>K(+)</name>
        <dbReference type="ChEBI" id="CHEBI:29103"/>
    </ligand>
</feature>
<feature type="binding site" evidence="12">
    <location>
        <begin position="221"/>
        <end position="226"/>
    </location>
    <ligand>
        <name>ATP</name>
        <dbReference type="ChEBI" id="CHEBI:30616"/>
    </ligand>
</feature>
<feature type="binding site" evidence="12">
    <location>
        <position position="286"/>
    </location>
    <ligand>
        <name>K(+)</name>
        <dbReference type="ChEBI" id="CHEBI:29103"/>
    </ligand>
</feature>
<evidence type="ECO:0000256" key="9">
    <source>
        <dbReference type="ARBA" id="ARBA00022842"/>
    </source>
</evidence>
<dbReference type="Proteomes" id="UP000557307">
    <property type="component" value="Unassembled WGS sequence"/>
</dbReference>
<dbReference type="PRINTS" id="PR00990">
    <property type="entry name" value="RIBOKINASE"/>
</dbReference>
<name>A0A840TTV0_9BACT</name>
<dbReference type="InterPro" id="IPR011611">
    <property type="entry name" value="PfkB_dom"/>
</dbReference>
<dbReference type="RefSeq" id="WP_184179432.1">
    <property type="nucleotide sequence ID" value="NZ_JACHGF010000017.1"/>
</dbReference>
<proteinExistence type="inferred from homology"/>
<dbReference type="UniPathway" id="UPA00916">
    <property type="reaction ID" value="UER00889"/>
</dbReference>
<gene>
    <name evidence="12" type="primary">rbsK</name>
    <name evidence="14" type="ORF">HNQ92_005544</name>
</gene>
<feature type="binding site" evidence="12">
    <location>
        <position position="249"/>
    </location>
    <ligand>
        <name>K(+)</name>
        <dbReference type="ChEBI" id="CHEBI:29103"/>
    </ligand>
</feature>
<keyword evidence="7 12" id="KW-0418">Kinase</keyword>
<keyword evidence="11 12" id="KW-0119">Carbohydrate metabolism</keyword>
<organism evidence="14 15">
    <name type="scientific">Rhabdobacter roseus</name>
    <dbReference type="NCBI Taxonomy" id="1655419"/>
    <lineage>
        <taxon>Bacteria</taxon>
        <taxon>Pseudomonadati</taxon>
        <taxon>Bacteroidota</taxon>
        <taxon>Cytophagia</taxon>
        <taxon>Cytophagales</taxon>
        <taxon>Cytophagaceae</taxon>
        <taxon>Rhabdobacter</taxon>
    </lineage>
</organism>
<evidence type="ECO:0000256" key="8">
    <source>
        <dbReference type="ARBA" id="ARBA00022840"/>
    </source>
</evidence>
<comment type="activity regulation">
    <text evidence="12">Activated by a monovalent cation that binds near, but not in, the active site. The most likely occupant of the site in vivo is potassium. Ion binding induces a conformational change that may alter substrate affinity.</text>
</comment>
<dbReference type="PROSITE" id="PS00584">
    <property type="entry name" value="PFKB_KINASES_2"/>
    <property type="match status" value="1"/>
</dbReference>
<comment type="caution">
    <text evidence="14">The sequence shown here is derived from an EMBL/GenBank/DDBJ whole genome shotgun (WGS) entry which is preliminary data.</text>
</comment>
<comment type="subunit">
    <text evidence="12">Homodimer.</text>
</comment>
<feature type="binding site" evidence="12">
    <location>
        <begin position="252"/>
        <end position="253"/>
    </location>
    <ligand>
        <name>ATP</name>
        <dbReference type="ChEBI" id="CHEBI:30616"/>
    </ligand>
</feature>